<keyword evidence="2" id="KW-0408">Iron</keyword>
<dbReference type="GO" id="GO:0042586">
    <property type="term" value="F:peptide deformylase activity"/>
    <property type="evidence" value="ECO:0007669"/>
    <property type="project" value="UniProtKB-UniRule"/>
</dbReference>
<evidence type="ECO:0000313" key="3">
    <source>
        <dbReference type="EMBL" id="OGE37944.1"/>
    </source>
</evidence>
<dbReference type="PANTHER" id="PTHR10458">
    <property type="entry name" value="PEPTIDE DEFORMYLASE"/>
    <property type="match status" value="1"/>
</dbReference>
<protein>
    <recommendedName>
        <fullName evidence="2">Peptide deformylase</fullName>
        <shortName evidence="2">PDF</shortName>
        <ecNumber evidence="2">3.5.1.88</ecNumber>
    </recommendedName>
    <alternativeName>
        <fullName evidence="2">Polypeptide deformylase</fullName>
    </alternativeName>
</protein>
<dbReference type="PIRSF" id="PIRSF004749">
    <property type="entry name" value="Pep_def"/>
    <property type="match status" value="1"/>
</dbReference>
<feature type="active site" evidence="2">
    <location>
        <position position="144"/>
    </location>
</feature>
<dbReference type="GO" id="GO:0046872">
    <property type="term" value="F:metal ion binding"/>
    <property type="evidence" value="ECO:0007669"/>
    <property type="project" value="UniProtKB-KW"/>
</dbReference>
<dbReference type="InterPro" id="IPR036821">
    <property type="entry name" value="Peptide_deformylase_sf"/>
</dbReference>
<feature type="binding site" evidence="2">
    <location>
        <position position="147"/>
    </location>
    <ligand>
        <name>Fe cation</name>
        <dbReference type="ChEBI" id="CHEBI:24875"/>
    </ligand>
</feature>
<comment type="similarity">
    <text evidence="1 2">Belongs to the polypeptide deformylase family.</text>
</comment>
<evidence type="ECO:0000256" key="2">
    <source>
        <dbReference type="HAMAP-Rule" id="MF_00163"/>
    </source>
</evidence>
<dbReference type="EMBL" id="MFDE01000033">
    <property type="protein sequence ID" value="OGE37944.1"/>
    <property type="molecule type" value="Genomic_DNA"/>
</dbReference>
<dbReference type="AlphaFoldDB" id="A0A1F5KAW8"/>
<dbReference type="HAMAP" id="MF_00163">
    <property type="entry name" value="Pep_deformylase"/>
    <property type="match status" value="1"/>
</dbReference>
<dbReference type="GO" id="GO:0006412">
    <property type="term" value="P:translation"/>
    <property type="evidence" value="ECO:0007669"/>
    <property type="project" value="UniProtKB-UniRule"/>
</dbReference>
<proteinExistence type="inferred from homology"/>
<evidence type="ECO:0000313" key="4">
    <source>
        <dbReference type="Proteomes" id="UP000176527"/>
    </source>
</evidence>
<feature type="binding site" evidence="2">
    <location>
        <position position="101"/>
    </location>
    <ligand>
        <name>Fe cation</name>
        <dbReference type="ChEBI" id="CHEBI:24875"/>
    </ligand>
</feature>
<evidence type="ECO:0000256" key="1">
    <source>
        <dbReference type="ARBA" id="ARBA00010759"/>
    </source>
</evidence>
<dbReference type="Proteomes" id="UP000176527">
    <property type="component" value="Unassembled WGS sequence"/>
</dbReference>
<comment type="catalytic activity">
    <reaction evidence="2">
        <text>N-terminal N-formyl-L-methionyl-[peptide] + H2O = N-terminal L-methionyl-[peptide] + formate</text>
        <dbReference type="Rhea" id="RHEA:24420"/>
        <dbReference type="Rhea" id="RHEA-COMP:10639"/>
        <dbReference type="Rhea" id="RHEA-COMP:10640"/>
        <dbReference type="ChEBI" id="CHEBI:15377"/>
        <dbReference type="ChEBI" id="CHEBI:15740"/>
        <dbReference type="ChEBI" id="CHEBI:49298"/>
        <dbReference type="ChEBI" id="CHEBI:64731"/>
        <dbReference type="EC" id="3.5.1.88"/>
    </reaction>
</comment>
<sequence length="183" mass="20747">MSSRSRFDIISTMEVIKAPNEVLRAQTKPVKKITPGYLKTVKEMITLTKTFKDPEGVGLASTQVGRSERFFVAKSEKSFYSAFNPQIISLGKRTKVYLEGCLSIPDYYGEVRRNLLVRVSYQNEAGKAVLKTLKGIDAWIFQHETDHLNGILFPDRVLQQKGKFYKCVGKDETGTDIFEEVVL</sequence>
<dbReference type="CDD" id="cd00487">
    <property type="entry name" value="Pep_deformylase"/>
    <property type="match status" value="1"/>
</dbReference>
<gene>
    <name evidence="2" type="primary">def</name>
    <name evidence="3" type="ORF">A3F00_00360</name>
</gene>
<dbReference type="EC" id="3.5.1.88" evidence="2"/>
<dbReference type="PRINTS" id="PR01576">
    <property type="entry name" value="PDEFORMYLASE"/>
</dbReference>
<comment type="function">
    <text evidence="2">Removes the formyl group from the N-terminal Met of newly synthesized proteins. Requires at least a dipeptide for an efficient rate of reaction. N-terminal L-methionine is a prerequisite for activity but the enzyme has broad specificity at other positions.</text>
</comment>
<comment type="caution">
    <text evidence="3">The sequence shown here is derived from an EMBL/GenBank/DDBJ whole genome shotgun (WGS) entry which is preliminary data.</text>
</comment>
<organism evidence="3 4">
    <name type="scientific">Candidatus Daviesbacteria bacterium RIFCSPHIGHO2_12_FULL_37_11</name>
    <dbReference type="NCBI Taxonomy" id="1797777"/>
    <lineage>
        <taxon>Bacteria</taxon>
        <taxon>Candidatus Daviesiibacteriota</taxon>
    </lineage>
</organism>
<name>A0A1F5KAW8_9BACT</name>
<dbReference type="SUPFAM" id="SSF56420">
    <property type="entry name" value="Peptide deformylase"/>
    <property type="match status" value="1"/>
</dbReference>
<keyword evidence="2" id="KW-0648">Protein biosynthesis</keyword>
<dbReference type="InterPro" id="IPR023635">
    <property type="entry name" value="Peptide_deformylase"/>
</dbReference>
<feature type="binding site" evidence="2">
    <location>
        <position position="143"/>
    </location>
    <ligand>
        <name>Fe cation</name>
        <dbReference type="ChEBI" id="CHEBI:24875"/>
    </ligand>
</feature>
<dbReference type="PANTHER" id="PTHR10458:SF22">
    <property type="entry name" value="PEPTIDE DEFORMYLASE"/>
    <property type="match status" value="1"/>
</dbReference>
<comment type="cofactor">
    <cofactor evidence="2">
        <name>Fe(2+)</name>
        <dbReference type="ChEBI" id="CHEBI:29033"/>
    </cofactor>
    <text evidence="2">Binds 1 Fe(2+) ion.</text>
</comment>
<dbReference type="NCBIfam" id="TIGR00079">
    <property type="entry name" value="pept_deformyl"/>
    <property type="match status" value="1"/>
</dbReference>
<dbReference type="Pfam" id="PF01327">
    <property type="entry name" value="Pep_deformylase"/>
    <property type="match status" value="1"/>
</dbReference>
<dbReference type="Gene3D" id="3.90.45.10">
    <property type="entry name" value="Peptide deformylase"/>
    <property type="match status" value="1"/>
</dbReference>
<accession>A0A1F5KAW8</accession>
<reference evidence="3 4" key="1">
    <citation type="journal article" date="2016" name="Nat. Commun.">
        <title>Thousands of microbial genomes shed light on interconnected biogeochemical processes in an aquifer system.</title>
        <authorList>
            <person name="Anantharaman K."/>
            <person name="Brown C.T."/>
            <person name="Hug L.A."/>
            <person name="Sharon I."/>
            <person name="Castelle C.J."/>
            <person name="Probst A.J."/>
            <person name="Thomas B.C."/>
            <person name="Singh A."/>
            <person name="Wilkins M.J."/>
            <person name="Karaoz U."/>
            <person name="Brodie E.L."/>
            <person name="Williams K.H."/>
            <person name="Hubbard S.S."/>
            <person name="Banfield J.F."/>
        </authorList>
    </citation>
    <scope>NUCLEOTIDE SEQUENCE [LARGE SCALE GENOMIC DNA]</scope>
</reference>
<keyword evidence="2" id="KW-0479">Metal-binding</keyword>
<keyword evidence="2" id="KW-0378">Hydrolase</keyword>